<reference evidence="2 3" key="1">
    <citation type="submission" date="2021-02" db="EMBL/GenBank/DDBJ databases">
        <title>De Novo genome assembly of isolated myxobacteria.</title>
        <authorList>
            <person name="Stevens D.C."/>
        </authorList>
    </citation>
    <scope>NUCLEOTIDE SEQUENCE [LARGE SCALE GENOMIC DNA]</scope>
    <source>
        <strain evidence="3">SCPEA02</strain>
    </source>
</reference>
<dbReference type="InterPro" id="IPR005151">
    <property type="entry name" value="Tail-specific_protease"/>
</dbReference>
<dbReference type="InterPro" id="IPR029045">
    <property type="entry name" value="ClpP/crotonase-like_dom_sf"/>
</dbReference>
<keyword evidence="3" id="KW-1185">Reference proteome</keyword>
<dbReference type="PANTHER" id="PTHR32060">
    <property type="entry name" value="TAIL-SPECIFIC PROTEASE"/>
    <property type="match status" value="1"/>
</dbReference>
<dbReference type="RefSeq" id="WP_206720681.1">
    <property type="nucleotide sequence ID" value="NZ_CP071090.1"/>
</dbReference>
<dbReference type="PANTHER" id="PTHR32060:SF22">
    <property type="entry name" value="CARBOXYL-TERMINAL-PROCESSING PEPTIDASE 3, CHLOROPLASTIC"/>
    <property type="match status" value="1"/>
</dbReference>
<accession>A0ABX7NKZ4</accession>
<gene>
    <name evidence="2" type="ORF">JY651_27500</name>
</gene>
<proteinExistence type="predicted"/>
<name>A0ABX7NKZ4_9BACT</name>
<dbReference type="Gene3D" id="3.90.226.10">
    <property type="entry name" value="2-enoyl-CoA Hydratase, Chain A, domain 1"/>
    <property type="match status" value="1"/>
</dbReference>
<dbReference type="SUPFAM" id="SSF52096">
    <property type="entry name" value="ClpP/crotonase"/>
    <property type="match status" value="1"/>
</dbReference>
<dbReference type="Pfam" id="PF03572">
    <property type="entry name" value="Peptidase_S41"/>
    <property type="match status" value="1"/>
</dbReference>
<feature type="domain" description="Tail specific protease" evidence="1">
    <location>
        <begin position="262"/>
        <end position="423"/>
    </location>
</feature>
<protein>
    <recommendedName>
        <fullName evidence="1">Tail specific protease domain-containing protein</fullName>
    </recommendedName>
</protein>
<sequence>MSSTRAAPLESVRGLRLFESRDEKLLLAHQWEVLLERFYVHLPLKERMLGVRPVEQARRLQEDLALHPDDASFMEALLRSCTGLRDFHTMVDLPEPWSRLTAFLPVQLHEYFDEAGAARYVVGALAPGVDLGGDFVRGVEVTHWNGEPLAHKVFRLGLSTAGANPAARRRRALESLTWRVLKYGLPPDEDFVFLTYLGKQGPADLKLSWLVREAGPRDRPHAGWAVAEGLDEHSIQLQRLRAESLFPESLSFRRVETSSGTFGYLRIAHFVVDDVEGFVREVERVIRLLPETGLIIDVRGNPGGSIPAGERLLQFFTASRIEPEPFSFRCTDLTRELSESVEQWARWRPSLRAGAATDELFSEGFPLTPVAQANDVGRIYKGPVVLLCDALSYSATDVFIAGFMDHHLGKVIGVDTHTGGGGSSMGSHQQLVRELGPASGGLLKPLARGAGLRVALLRSTRVGAQRGIPLEGWGVEVDVPYRYTREDVLHGDVDLLNRAGQVLTAAV</sequence>
<dbReference type="EMBL" id="CP071090">
    <property type="protein sequence ID" value="QSQ19093.1"/>
    <property type="molecule type" value="Genomic_DNA"/>
</dbReference>
<dbReference type="Proteomes" id="UP000662747">
    <property type="component" value="Chromosome"/>
</dbReference>
<evidence type="ECO:0000313" key="3">
    <source>
        <dbReference type="Proteomes" id="UP000662747"/>
    </source>
</evidence>
<evidence type="ECO:0000259" key="1">
    <source>
        <dbReference type="Pfam" id="PF03572"/>
    </source>
</evidence>
<organism evidence="2 3">
    <name type="scientific">Pyxidicoccus parkwayensis</name>
    <dbReference type="NCBI Taxonomy" id="2813578"/>
    <lineage>
        <taxon>Bacteria</taxon>
        <taxon>Pseudomonadati</taxon>
        <taxon>Myxococcota</taxon>
        <taxon>Myxococcia</taxon>
        <taxon>Myxococcales</taxon>
        <taxon>Cystobacterineae</taxon>
        <taxon>Myxococcaceae</taxon>
        <taxon>Pyxidicoccus</taxon>
    </lineage>
</organism>
<evidence type="ECO:0000313" key="2">
    <source>
        <dbReference type="EMBL" id="QSQ19093.1"/>
    </source>
</evidence>